<dbReference type="PANTHER" id="PTHR43433">
    <property type="entry name" value="HYDROLASE, ALPHA/BETA FOLD FAMILY PROTEIN"/>
    <property type="match status" value="1"/>
</dbReference>
<accession>A0ABS9SV71</accession>
<evidence type="ECO:0000313" key="2">
    <source>
        <dbReference type="EMBL" id="MCH6160164.1"/>
    </source>
</evidence>
<sequence length="282" mass="29394">MTASVPFDAVPLPHHRLDGPADGKPMILGPSLGTSLAVWEPQLPALIRSHRVLRWDLPGHGASPAEPMAGSSSELIPTDGTATVGHLAELVLRTADAQGWDEFAYAGVSLGGAVGLHLAVHNPERLTSLSVVCSSARFGEPSAWRTRAAGVRAHGTESMIASRPGVWFGPGSEYESTPHGAAMIEDLRWTDAAGYAACCDALARFDLRDRLAEVTVPTLAVAGGADPATPPEHAREIADGIPGAKLIEVPGAAHLANAECPDPVTAALVVHHDGLPEQTDRQ</sequence>
<dbReference type="InterPro" id="IPR029058">
    <property type="entry name" value="AB_hydrolase_fold"/>
</dbReference>
<dbReference type="SUPFAM" id="SSF53474">
    <property type="entry name" value="alpha/beta-Hydrolases"/>
    <property type="match status" value="1"/>
</dbReference>
<reference evidence="2" key="2">
    <citation type="journal article" date="2023" name="Int. J. Syst. Evol. Microbiol.">
        <title>Streptomyces marispadix sp. nov., isolated from marine beach sediment of the Northern Coast of Portugal.</title>
        <authorList>
            <person name="dos Santos J.D.N."/>
            <person name="Vitorino I.R."/>
            <person name="Kallscheuer N."/>
            <person name="Srivastava A."/>
            <person name="Krautwurst S."/>
            <person name="Marz M."/>
            <person name="Jogler C."/>
            <person name="Lobo Da Cunha A."/>
            <person name="Catita J."/>
            <person name="Goncalves H."/>
            <person name="Gonzalez I."/>
            <person name="Reyes F."/>
            <person name="Lage O.M."/>
        </authorList>
    </citation>
    <scope>NUCLEOTIDE SEQUENCE</scope>
    <source>
        <strain evidence="2">M600PL45_2</strain>
    </source>
</reference>
<dbReference type="Pfam" id="PF00561">
    <property type="entry name" value="Abhydrolase_1"/>
    <property type="match status" value="1"/>
</dbReference>
<dbReference type="InterPro" id="IPR050471">
    <property type="entry name" value="AB_hydrolase"/>
</dbReference>
<reference evidence="2" key="1">
    <citation type="submission" date="2022-03" db="EMBL/GenBank/DDBJ databases">
        <authorList>
            <person name="Santos J.D.N."/>
            <person name="Kallscheuer N."/>
            <person name="Jogler C."/>
            <person name="Lage O.M."/>
        </authorList>
    </citation>
    <scope>NUCLEOTIDE SEQUENCE</scope>
    <source>
        <strain evidence="2">M600PL45_2</strain>
    </source>
</reference>
<keyword evidence="2" id="KW-0378">Hydrolase</keyword>
<dbReference type="Gene3D" id="3.40.50.1820">
    <property type="entry name" value="alpha/beta hydrolase"/>
    <property type="match status" value="1"/>
</dbReference>
<dbReference type="InterPro" id="IPR000073">
    <property type="entry name" value="AB_hydrolase_1"/>
</dbReference>
<protein>
    <submittedName>
        <fullName evidence="2">Alpha/beta fold hydrolase</fullName>
    </submittedName>
</protein>
<evidence type="ECO:0000259" key="1">
    <source>
        <dbReference type="Pfam" id="PF00561"/>
    </source>
</evidence>
<keyword evidence="3" id="KW-1185">Reference proteome</keyword>
<dbReference type="RefSeq" id="WP_241058211.1">
    <property type="nucleotide sequence ID" value="NZ_JAKWJU010000002.1"/>
</dbReference>
<proteinExistence type="predicted"/>
<name>A0ABS9SV71_9ACTN</name>
<organism evidence="2 3">
    <name type="scientific">Streptomyces marispadix</name>
    <dbReference type="NCBI Taxonomy" id="2922868"/>
    <lineage>
        <taxon>Bacteria</taxon>
        <taxon>Bacillati</taxon>
        <taxon>Actinomycetota</taxon>
        <taxon>Actinomycetes</taxon>
        <taxon>Kitasatosporales</taxon>
        <taxon>Streptomycetaceae</taxon>
        <taxon>Streptomyces</taxon>
    </lineage>
</organism>
<gene>
    <name evidence="2" type="ORF">MMA15_06940</name>
</gene>
<dbReference type="Proteomes" id="UP001166784">
    <property type="component" value="Unassembled WGS sequence"/>
</dbReference>
<comment type="caution">
    <text evidence="2">The sequence shown here is derived from an EMBL/GenBank/DDBJ whole genome shotgun (WGS) entry which is preliminary data.</text>
</comment>
<dbReference type="EMBL" id="JAKWJU010000002">
    <property type="protein sequence ID" value="MCH6160164.1"/>
    <property type="molecule type" value="Genomic_DNA"/>
</dbReference>
<feature type="domain" description="AB hydrolase-1" evidence="1">
    <location>
        <begin position="25"/>
        <end position="257"/>
    </location>
</feature>
<evidence type="ECO:0000313" key="3">
    <source>
        <dbReference type="Proteomes" id="UP001166784"/>
    </source>
</evidence>
<dbReference type="GO" id="GO:0016787">
    <property type="term" value="F:hydrolase activity"/>
    <property type="evidence" value="ECO:0007669"/>
    <property type="project" value="UniProtKB-KW"/>
</dbReference>
<dbReference type="PANTHER" id="PTHR43433:SF1">
    <property type="entry name" value="BLL5160 PROTEIN"/>
    <property type="match status" value="1"/>
</dbReference>